<keyword evidence="9" id="KW-0496">Mitochondrion</keyword>
<dbReference type="InterPro" id="IPR018247">
    <property type="entry name" value="EF_Hand_1_Ca_BS"/>
</dbReference>
<dbReference type="Gene3D" id="2.60.120.10">
    <property type="entry name" value="Jelly Rolls"/>
    <property type="match status" value="2"/>
</dbReference>
<dbReference type="InterPro" id="IPR014710">
    <property type="entry name" value="RmlC-like_jellyroll"/>
</dbReference>
<sequence length="1028" mass="113114">MERVDEPTAAPPATFSQTFSQRWIQLVSTSPGAGQTSDDLHLLMDDIWKHYDSDASGMLDGNELFNLCSDYIQAMPEVIALKVRMGPRLWSTSVGDVARVVSNRILSKCQGTNSRPLCSRDAFDANFAKCIAEDNAFSVIGNDEGEDDDDTEEGRREVRLVGPRQERAIMVADACRRASFAMRQTMTDPTAYDIRMAHHIAEVAPEKRSRQHRALIARIFARVLSKFELNRSGLQALASSVRLLALSKGELVVRQGDAALHFFVVFHGTLSVFATDPDLTERVITTLRPGDMFGELALLTNSKRLASVRCMTDCLVARVPGGTYRQVFRDAHNRDLDARLRCLRHCPILSRLPAPVLSDIALVASFVPFASNEVLIQQGAPAPNKVFVVAQGAVRVVIEMPPGLTSHLVDGNRRPLEPRSLSFQVDRARPRLSLLTRNLSGPVRAALDVPVRAVAGDHHRSDDDNAALAAMIRDARDGQAGGGAFVEVGRLGRGQMFGEETVQWPMDQHVSELAQVSVVGADGPGQLLVVSKRDLIRRLTPAVSKLIVESIRSGPTRRQVLFHIEERERWMTYRKGLATAAPLNCYFEGPDPDAGTPATLKPRYWQYRRLPFNQAVGRRADDEQASRDAFKSRVSALLDAMDVSTYQETPRGQPSLFRSLSAHELHERGAKFTMDGCERLLMGPIQQIDDAIAQHDASLREAGQHHPAGGRRAAPGLGSNSTANGALQRRRCGRPRHRTASTVLVRHAPDASAVPPGDAQLPRWRRHQRGASVVSPDAIPGTASTAPRRHRSSLGQSMRRTSTHDDRQDANRQRSSLGSLLRKVQHASTVLRRPVQRVTSIAAPAAAAAAAAAAAGGMAAASSAVETLEKQKLVQEVWTEHIRKEIATLKVNTHFSANPRTIVVITDKPNHCTPKPVKDIVAAANQMMAEERQYEAEAAQRVANLKDDPEYRLRKMFHEADMLPTEKLDMPITTSHEIGWDATRYESSPRWSRPRNTTSLTQYVQSYIFSKGVSPFAKAAGPAAPPRP</sequence>
<comment type="similarity">
    <text evidence="6">Belongs to the CFAP144 family.</text>
</comment>
<dbReference type="InterPro" id="IPR000595">
    <property type="entry name" value="cNMP-bd_dom"/>
</dbReference>
<dbReference type="SUPFAM" id="SSF51206">
    <property type="entry name" value="cAMP-binding domain-like"/>
    <property type="match status" value="2"/>
</dbReference>
<keyword evidence="4" id="KW-0206">Cytoskeleton</keyword>
<dbReference type="Pfam" id="PF00027">
    <property type="entry name" value="cNMP_binding"/>
    <property type="match status" value="1"/>
</dbReference>
<dbReference type="GO" id="GO:0005929">
    <property type="term" value="C:cilium"/>
    <property type="evidence" value="ECO:0007669"/>
    <property type="project" value="UniProtKB-SubCell"/>
</dbReference>
<dbReference type="PROSITE" id="PS50042">
    <property type="entry name" value="CNMP_BINDING_3"/>
    <property type="match status" value="1"/>
</dbReference>
<gene>
    <name evidence="9" type="ORF">PLBR_LOCUS968</name>
</gene>
<keyword evidence="5" id="KW-0966">Cell projection</keyword>
<feature type="domain" description="Cyclic nucleotide-binding" evidence="8">
    <location>
        <begin position="229"/>
        <end position="328"/>
    </location>
</feature>
<evidence type="ECO:0000256" key="5">
    <source>
        <dbReference type="ARBA" id="ARBA00023273"/>
    </source>
</evidence>
<protein>
    <recommendedName>
        <fullName evidence="8">Cyclic nucleotide-binding domain-containing protein</fullName>
    </recommendedName>
</protein>
<dbReference type="InterPro" id="IPR029214">
    <property type="entry name" value="CFAP144"/>
</dbReference>
<dbReference type="PANTHER" id="PTHR23011">
    <property type="entry name" value="CYCLIC NUCLEOTIDE-BINDING DOMAIN CONTAINING PROTEIN"/>
    <property type="match status" value="1"/>
</dbReference>
<geneLocation type="mitochondrion" evidence="9"/>
<evidence type="ECO:0000256" key="4">
    <source>
        <dbReference type="ARBA" id="ARBA00023212"/>
    </source>
</evidence>
<dbReference type="Pfam" id="PF14886">
    <property type="entry name" value="FAM183"/>
    <property type="match status" value="1"/>
</dbReference>
<accession>A0A3P3Y0Q6</accession>
<feature type="compositionally biased region" description="Basic residues" evidence="7">
    <location>
        <begin position="728"/>
        <end position="739"/>
    </location>
</feature>
<feature type="compositionally biased region" description="Low complexity" evidence="7">
    <location>
        <begin position="705"/>
        <end position="716"/>
    </location>
</feature>
<feature type="compositionally biased region" description="Basic and acidic residues" evidence="7">
    <location>
        <begin position="802"/>
        <end position="812"/>
    </location>
</feature>
<reference evidence="9 10" key="1">
    <citation type="submission" date="2018-03" db="EMBL/GenBank/DDBJ databases">
        <authorList>
            <person name="Fogelqvist J."/>
        </authorList>
    </citation>
    <scope>NUCLEOTIDE SEQUENCE [LARGE SCALE GENOMIC DNA]</scope>
</reference>
<evidence type="ECO:0000256" key="2">
    <source>
        <dbReference type="ARBA" id="ARBA00004245"/>
    </source>
</evidence>
<evidence type="ECO:0000256" key="1">
    <source>
        <dbReference type="ARBA" id="ARBA00004138"/>
    </source>
</evidence>
<evidence type="ECO:0000256" key="3">
    <source>
        <dbReference type="ARBA" id="ARBA00022490"/>
    </source>
</evidence>
<comment type="subcellular location">
    <subcellularLocation>
        <location evidence="1">Cell projection</location>
        <location evidence="1">Cilium</location>
    </subcellularLocation>
    <subcellularLocation>
        <location evidence="2">Cytoplasm</location>
        <location evidence="2">Cytoskeleton</location>
    </subcellularLocation>
</comment>
<dbReference type="CDD" id="cd00038">
    <property type="entry name" value="CAP_ED"/>
    <property type="match status" value="2"/>
</dbReference>
<dbReference type="PRINTS" id="PR00103">
    <property type="entry name" value="CAMPKINASE"/>
</dbReference>
<dbReference type="SMART" id="SM00100">
    <property type="entry name" value="cNMP"/>
    <property type="match status" value="2"/>
</dbReference>
<dbReference type="GO" id="GO:0005856">
    <property type="term" value="C:cytoskeleton"/>
    <property type="evidence" value="ECO:0007669"/>
    <property type="project" value="UniProtKB-SubCell"/>
</dbReference>
<name>A0A3P3Y0Q6_PLABS</name>
<evidence type="ECO:0000313" key="9">
    <source>
        <dbReference type="EMBL" id="SPQ93753.1"/>
    </source>
</evidence>
<dbReference type="EMBL" id="OVEO01000001">
    <property type="protein sequence ID" value="SPQ93753.1"/>
    <property type="molecule type" value="Genomic_DNA"/>
</dbReference>
<feature type="region of interest" description="Disordered" evidence="7">
    <location>
        <begin position="700"/>
        <end position="826"/>
    </location>
</feature>
<organism evidence="9 10">
    <name type="scientific">Plasmodiophora brassicae</name>
    <name type="common">Clubroot disease agent</name>
    <dbReference type="NCBI Taxonomy" id="37360"/>
    <lineage>
        <taxon>Eukaryota</taxon>
        <taxon>Sar</taxon>
        <taxon>Rhizaria</taxon>
        <taxon>Endomyxa</taxon>
        <taxon>Phytomyxea</taxon>
        <taxon>Plasmodiophorida</taxon>
        <taxon>Plasmodiophoridae</taxon>
        <taxon>Plasmodiophora</taxon>
    </lineage>
</organism>
<evidence type="ECO:0000313" key="10">
    <source>
        <dbReference type="Proteomes" id="UP000290189"/>
    </source>
</evidence>
<dbReference type="PROSITE" id="PS00018">
    <property type="entry name" value="EF_HAND_1"/>
    <property type="match status" value="1"/>
</dbReference>
<dbReference type="InterPro" id="IPR018490">
    <property type="entry name" value="cNMP-bd_dom_sf"/>
</dbReference>
<keyword evidence="3" id="KW-0963">Cytoplasm</keyword>
<dbReference type="Proteomes" id="UP000290189">
    <property type="component" value="Unassembled WGS sequence"/>
</dbReference>
<evidence type="ECO:0000259" key="8">
    <source>
        <dbReference type="PROSITE" id="PS50042"/>
    </source>
</evidence>
<dbReference type="PANTHER" id="PTHR23011:SF28">
    <property type="entry name" value="CYCLIC NUCLEOTIDE-BINDING DOMAIN CONTAINING PROTEIN"/>
    <property type="match status" value="1"/>
</dbReference>
<evidence type="ECO:0000256" key="7">
    <source>
        <dbReference type="SAM" id="MobiDB-lite"/>
    </source>
</evidence>
<evidence type="ECO:0000256" key="6">
    <source>
        <dbReference type="ARBA" id="ARBA00034777"/>
    </source>
</evidence>
<dbReference type="AlphaFoldDB" id="A0A3P3Y0Q6"/>
<proteinExistence type="inferred from homology"/>